<keyword evidence="8" id="KW-0106">Calcium</keyword>
<dbReference type="InterPro" id="IPR022398">
    <property type="entry name" value="Peptidase_S8_His-AS"/>
</dbReference>
<evidence type="ECO:0000256" key="4">
    <source>
        <dbReference type="ARBA" id="ARBA00022525"/>
    </source>
</evidence>
<dbReference type="EMBL" id="QVOD01000048">
    <property type="protein sequence ID" value="RFT63419.1"/>
    <property type="molecule type" value="Genomic_DNA"/>
</dbReference>
<dbReference type="EMBL" id="JMQC01000011">
    <property type="protein sequence ID" value="KFM95195.1"/>
    <property type="molecule type" value="Genomic_DNA"/>
</dbReference>
<dbReference type="SUPFAM" id="SSF52743">
    <property type="entry name" value="Subtilisin-like"/>
    <property type="match status" value="1"/>
</dbReference>
<comment type="caution">
    <text evidence="11">The sequence shown here is derived from an EMBL/GenBank/DDBJ whole genome shotgun (WGS) entry which is preliminary data.</text>
</comment>
<dbReference type="GO" id="GO:0004252">
    <property type="term" value="F:serine-type endopeptidase activity"/>
    <property type="evidence" value="ECO:0007669"/>
    <property type="project" value="UniProtKB-UniRule"/>
</dbReference>
<keyword evidence="6 9" id="KW-0378">Hydrolase</keyword>
<sequence>MQKDINHNLQKWNDEKIYGKNIKIAVLDTGIDKNSSDLSYIKGVNFTSDNVDEFADDNGHGTKIAGIIGARKNNHTLLGIAPESDLYIAKVANGNGDVKFENLVKGIYWDIEQNVDIINISLEFSGRNGELHEAVKKASEKNIIVVSSSGNIKQEGDSGNAYPGAYPEVIGVGMLNVKGKIYAEEFKKKKVDVFAPGEDIFSLYFDNKMTLDTGVSFATAYTPGYSALLIQKHKDNNTRYDQKQIISELKKDLEKKM</sequence>
<evidence type="ECO:0000256" key="6">
    <source>
        <dbReference type="ARBA" id="ARBA00022801"/>
    </source>
</evidence>
<dbReference type="PRINTS" id="PR00723">
    <property type="entry name" value="SUBTILISIN"/>
</dbReference>
<keyword evidence="14" id="KW-1185">Reference proteome</keyword>
<accession>A0A090YSY1</accession>
<dbReference type="GO" id="GO:0005576">
    <property type="term" value="C:extracellular region"/>
    <property type="evidence" value="ECO:0007669"/>
    <property type="project" value="UniProtKB-SubCell"/>
</dbReference>
<gene>
    <name evidence="12" type="ORF">D0U04_25235</name>
    <name evidence="11" type="ORF">DJ93_5786</name>
</gene>
<dbReference type="PROSITE" id="PS00136">
    <property type="entry name" value="SUBTILASE_ASP"/>
    <property type="match status" value="1"/>
</dbReference>
<organism evidence="11 13">
    <name type="scientific">Bacillus clarus</name>
    <dbReference type="NCBI Taxonomy" id="2338372"/>
    <lineage>
        <taxon>Bacteria</taxon>
        <taxon>Bacillati</taxon>
        <taxon>Bacillota</taxon>
        <taxon>Bacilli</taxon>
        <taxon>Bacillales</taxon>
        <taxon>Bacillaceae</taxon>
        <taxon>Bacillus</taxon>
        <taxon>Bacillus cereus group</taxon>
    </lineage>
</organism>
<evidence type="ECO:0000256" key="9">
    <source>
        <dbReference type="PROSITE-ProRule" id="PRU01240"/>
    </source>
</evidence>
<feature type="active site" description="Charge relay system" evidence="9">
    <location>
        <position position="60"/>
    </location>
</feature>
<dbReference type="InterPro" id="IPR023827">
    <property type="entry name" value="Peptidase_S8_Asp-AS"/>
</dbReference>
<dbReference type="InterPro" id="IPR000209">
    <property type="entry name" value="Peptidase_S8/S53_dom"/>
</dbReference>
<dbReference type="InterPro" id="IPR050131">
    <property type="entry name" value="Peptidase_S8_subtilisin-like"/>
</dbReference>
<reference evidence="11 13" key="1">
    <citation type="submission" date="2014-04" db="EMBL/GenBank/DDBJ databases">
        <authorList>
            <person name="Bishop-Lilly K.A."/>
            <person name="Broomall S.M."/>
            <person name="Chain P.S."/>
            <person name="Chertkov O."/>
            <person name="Coyne S.R."/>
            <person name="Daligault H.E."/>
            <person name="Davenport K.W."/>
            <person name="Erkkila T."/>
            <person name="Frey K.G."/>
            <person name="Gibbons H.S."/>
            <person name="Gu W."/>
            <person name="Jaissle J."/>
            <person name="Johnson S.L."/>
            <person name="Koroleva G.I."/>
            <person name="Ladner J.T."/>
            <person name="Lo C.-C."/>
            <person name="Minogue T.D."/>
            <person name="Munk C."/>
            <person name="Palacios G.F."/>
            <person name="Redden C.L."/>
            <person name="Rosenzweig C.N."/>
            <person name="Scholz M.B."/>
            <person name="Teshima H."/>
            <person name="Xu Y."/>
        </authorList>
    </citation>
    <scope>NUCLEOTIDE SEQUENCE [LARGE SCALE GENOMIC DNA]</scope>
    <source>
        <strain evidence="11 13">BHP</strain>
    </source>
</reference>
<comment type="cofactor">
    <cofactor evidence="1">
        <name>Ca(2+)</name>
        <dbReference type="ChEBI" id="CHEBI:29108"/>
    </cofactor>
</comment>
<evidence type="ECO:0000256" key="8">
    <source>
        <dbReference type="ARBA" id="ARBA00022837"/>
    </source>
</evidence>
<evidence type="ECO:0000313" key="13">
    <source>
        <dbReference type="Proteomes" id="UP000029389"/>
    </source>
</evidence>
<dbReference type="GO" id="GO:0006508">
    <property type="term" value="P:proteolysis"/>
    <property type="evidence" value="ECO:0007669"/>
    <property type="project" value="UniProtKB-KW"/>
</dbReference>
<dbReference type="PANTHER" id="PTHR43806">
    <property type="entry name" value="PEPTIDASE S8"/>
    <property type="match status" value="1"/>
</dbReference>
<feature type="active site" description="Charge relay system" evidence="9">
    <location>
        <position position="216"/>
    </location>
</feature>
<evidence type="ECO:0000256" key="2">
    <source>
        <dbReference type="ARBA" id="ARBA00004613"/>
    </source>
</evidence>
<dbReference type="Proteomes" id="UP000029389">
    <property type="component" value="Unassembled WGS sequence"/>
</dbReference>
<evidence type="ECO:0000256" key="5">
    <source>
        <dbReference type="ARBA" id="ARBA00022670"/>
    </source>
</evidence>
<comment type="subcellular location">
    <subcellularLocation>
        <location evidence="2">Secreted</location>
    </subcellularLocation>
</comment>
<dbReference type="PANTHER" id="PTHR43806:SF11">
    <property type="entry name" value="CEREVISIN-RELATED"/>
    <property type="match status" value="1"/>
</dbReference>
<dbReference type="Proteomes" id="UP000264294">
    <property type="component" value="Unassembled WGS sequence"/>
</dbReference>
<feature type="domain" description="Peptidase S8/S53" evidence="10">
    <location>
        <begin position="19"/>
        <end position="246"/>
    </location>
</feature>
<dbReference type="PROSITE" id="PS51892">
    <property type="entry name" value="SUBTILASE"/>
    <property type="match status" value="1"/>
</dbReference>
<evidence type="ECO:0000313" key="12">
    <source>
        <dbReference type="EMBL" id="RFT63419.1"/>
    </source>
</evidence>
<evidence type="ECO:0000256" key="7">
    <source>
        <dbReference type="ARBA" id="ARBA00022825"/>
    </source>
</evidence>
<dbReference type="PATRIC" id="fig|1405.8.peg.5977"/>
<name>A0A090YSY1_9BACI</name>
<evidence type="ECO:0000313" key="11">
    <source>
        <dbReference type="EMBL" id="KFM95195.1"/>
    </source>
</evidence>
<keyword evidence="7 9" id="KW-0720">Serine protease</keyword>
<evidence type="ECO:0000313" key="14">
    <source>
        <dbReference type="Proteomes" id="UP000264294"/>
    </source>
</evidence>
<dbReference type="Pfam" id="PF00082">
    <property type="entry name" value="Peptidase_S8"/>
    <property type="match status" value="1"/>
</dbReference>
<proteinExistence type="inferred from homology"/>
<dbReference type="AlphaFoldDB" id="A0A090YSY1"/>
<dbReference type="Gene3D" id="3.40.50.200">
    <property type="entry name" value="Peptidase S8/S53 domain"/>
    <property type="match status" value="1"/>
</dbReference>
<reference evidence="12 14" key="2">
    <citation type="submission" date="2018-08" db="EMBL/GenBank/DDBJ databases">
        <title>Bacillus clarus sp. nov. strain PS00077A.</title>
        <authorList>
            <person name="Mendez Acevedo M."/>
            <person name="Carroll L."/>
            <person name="Mukherjee M."/>
            <person name="Wiedmann M."/>
            <person name="Kovac J."/>
        </authorList>
    </citation>
    <scope>NUCLEOTIDE SEQUENCE [LARGE SCALE GENOMIC DNA]</scope>
    <source>
        <strain evidence="12 14">PS00077A</strain>
    </source>
</reference>
<comment type="similarity">
    <text evidence="3 9">Belongs to the peptidase S8 family.</text>
</comment>
<keyword evidence="5 9" id="KW-0645">Protease</keyword>
<feature type="active site" description="Charge relay system" evidence="9">
    <location>
        <position position="28"/>
    </location>
</feature>
<keyword evidence="4" id="KW-0964">Secreted</keyword>
<evidence type="ECO:0000256" key="3">
    <source>
        <dbReference type="ARBA" id="ARBA00011073"/>
    </source>
</evidence>
<evidence type="ECO:0000256" key="1">
    <source>
        <dbReference type="ARBA" id="ARBA00001913"/>
    </source>
</evidence>
<dbReference type="RefSeq" id="WP_052109790.1">
    <property type="nucleotide sequence ID" value="NZ_JMQC01000011.1"/>
</dbReference>
<evidence type="ECO:0000259" key="10">
    <source>
        <dbReference type="Pfam" id="PF00082"/>
    </source>
</evidence>
<dbReference type="PROSITE" id="PS00137">
    <property type="entry name" value="SUBTILASE_HIS"/>
    <property type="match status" value="1"/>
</dbReference>
<dbReference type="InterPro" id="IPR015500">
    <property type="entry name" value="Peptidase_S8_subtilisin-rel"/>
</dbReference>
<protein>
    <submittedName>
        <fullName evidence="12">Serine protease</fullName>
    </submittedName>
    <submittedName>
        <fullName evidence="11">Subtilase family protein</fullName>
    </submittedName>
</protein>
<dbReference type="InterPro" id="IPR036852">
    <property type="entry name" value="Peptidase_S8/S53_dom_sf"/>
</dbReference>